<dbReference type="Gene3D" id="3.30.450.40">
    <property type="match status" value="1"/>
</dbReference>
<sequence length="422" mass="45551">MELVASSELEVPRAGAPERAPVGSDREQAFADLTRLAATLLAAPIVLLALADEDAVWLAGSFGLGDGDASRYLSFCTAVLARDEPLEIEDLAADPRFAAHPLVAACPRLRSLVGVSLPGEAGRAIAGLCILDVVPRRFDEDQRRDLLALARQAAVRLELDRRERELAEQRDDLARARAEAVTAARAKDLFLANMGHELRTPLNAILGCAEMLREEATAAGLGQLLPDIQTVDRSGRHLVAVIEDILDLARLEAGVPQLRRESVAVAPLAEEMEAAVRPQLRGKPLRWRMVLEPGLGDITTDATKLRQILLNLLSNAVKFTARGEVELAVRAAREGDREFIAFCVADTGIGIDADKLSLLFRDFSQVHDARHGFGGTGLGLAISRRFARLLGGDIVVDSESGRGSSFTLLLPRGEPTAEPRRD</sequence>
<dbReference type="InterPro" id="IPR005467">
    <property type="entry name" value="His_kinase_dom"/>
</dbReference>
<keyword evidence="9" id="KW-0067">ATP-binding</keyword>
<evidence type="ECO:0000256" key="5">
    <source>
        <dbReference type="ARBA" id="ARBA00022777"/>
    </source>
</evidence>
<dbReference type="InterPro" id="IPR029016">
    <property type="entry name" value="GAF-like_dom_sf"/>
</dbReference>
<evidence type="ECO:0000313" key="9">
    <source>
        <dbReference type="EMBL" id="MDC0723004.1"/>
    </source>
</evidence>
<dbReference type="InterPro" id="IPR003594">
    <property type="entry name" value="HATPase_dom"/>
</dbReference>
<evidence type="ECO:0000256" key="1">
    <source>
        <dbReference type="ARBA" id="ARBA00000085"/>
    </source>
</evidence>
<dbReference type="RefSeq" id="WP_272091541.1">
    <property type="nucleotide sequence ID" value="NZ_JAQNDL010000004.1"/>
</dbReference>
<name>A0ABT5EAW2_9BACT</name>
<comment type="caution">
    <text evidence="9">The sequence shown here is derived from an EMBL/GenBank/DDBJ whole genome shotgun (WGS) entry which is preliminary data.</text>
</comment>
<comment type="catalytic activity">
    <reaction evidence="1">
        <text>ATP + protein L-histidine = ADP + protein N-phospho-L-histidine.</text>
        <dbReference type="EC" id="2.7.13.3"/>
    </reaction>
</comment>
<keyword evidence="9" id="KW-0547">Nucleotide-binding</keyword>
<dbReference type="PRINTS" id="PR00344">
    <property type="entry name" value="BCTRLSENSOR"/>
</dbReference>
<keyword evidence="10" id="KW-1185">Reference proteome</keyword>
<dbReference type="SMART" id="SM00388">
    <property type="entry name" value="HisKA"/>
    <property type="match status" value="1"/>
</dbReference>
<evidence type="ECO:0000256" key="7">
    <source>
        <dbReference type="SAM" id="MobiDB-lite"/>
    </source>
</evidence>
<dbReference type="PANTHER" id="PTHR43047:SF63">
    <property type="entry name" value="HISTIDINE KINASE"/>
    <property type="match status" value="1"/>
</dbReference>
<dbReference type="SUPFAM" id="SSF55874">
    <property type="entry name" value="ATPase domain of HSP90 chaperone/DNA topoisomerase II/histidine kinase"/>
    <property type="match status" value="1"/>
</dbReference>
<dbReference type="EMBL" id="JAQNDL010000004">
    <property type="protein sequence ID" value="MDC0723004.1"/>
    <property type="molecule type" value="Genomic_DNA"/>
</dbReference>
<dbReference type="InterPro" id="IPR003018">
    <property type="entry name" value="GAF"/>
</dbReference>
<keyword evidence="5" id="KW-0418">Kinase</keyword>
<dbReference type="Pfam" id="PF02518">
    <property type="entry name" value="HATPase_c"/>
    <property type="match status" value="1"/>
</dbReference>
<dbReference type="SMART" id="SM00387">
    <property type="entry name" value="HATPase_c"/>
    <property type="match status" value="1"/>
</dbReference>
<dbReference type="PROSITE" id="PS50109">
    <property type="entry name" value="HIS_KIN"/>
    <property type="match status" value="1"/>
</dbReference>
<dbReference type="Proteomes" id="UP001221686">
    <property type="component" value="Unassembled WGS sequence"/>
</dbReference>
<dbReference type="InterPro" id="IPR004358">
    <property type="entry name" value="Sig_transdc_His_kin-like_C"/>
</dbReference>
<protein>
    <recommendedName>
        <fullName evidence="2">histidine kinase</fullName>
        <ecNumber evidence="2">2.7.13.3</ecNumber>
    </recommendedName>
</protein>
<dbReference type="InterPro" id="IPR036890">
    <property type="entry name" value="HATPase_C_sf"/>
</dbReference>
<dbReference type="Gene3D" id="3.30.565.10">
    <property type="entry name" value="Histidine kinase-like ATPase, C-terminal domain"/>
    <property type="match status" value="1"/>
</dbReference>
<gene>
    <name evidence="9" type="ORF">POL25_39310</name>
</gene>
<keyword evidence="6" id="KW-0175">Coiled coil</keyword>
<evidence type="ECO:0000256" key="2">
    <source>
        <dbReference type="ARBA" id="ARBA00012438"/>
    </source>
</evidence>
<proteinExistence type="predicted"/>
<reference evidence="9 10" key="1">
    <citation type="submission" date="2022-11" db="EMBL/GenBank/DDBJ databases">
        <title>Minimal conservation of predation-associated metabolite biosynthetic gene clusters underscores biosynthetic potential of Myxococcota including descriptions for ten novel species: Archangium lansinium sp. nov., Myxococcus landrumus sp. nov., Nannocystis bai.</title>
        <authorList>
            <person name="Ahearne A."/>
            <person name="Stevens C."/>
            <person name="Dowd S."/>
        </authorList>
    </citation>
    <scope>NUCLEOTIDE SEQUENCE [LARGE SCALE GENOMIC DNA]</scope>
    <source>
        <strain evidence="9 10">BB15-2</strain>
    </source>
</reference>
<evidence type="ECO:0000256" key="4">
    <source>
        <dbReference type="ARBA" id="ARBA00022679"/>
    </source>
</evidence>
<feature type="region of interest" description="Disordered" evidence="7">
    <location>
        <begin position="1"/>
        <end position="23"/>
    </location>
</feature>
<dbReference type="InterPro" id="IPR003661">
    <property type="entry name" value="HisK_dim/P_dom"/>
</dbReference>
<dbReference type="Gene3D" id="1.10.287.130">
    <property type="match status" value="1"/>
</dbReference>
<dbReference type="PANTHER" id="PTHR43047">
    <property type="entry name" value="TWO-COMPONENT HISTIDINE PROTEIN KINASE"/>
    <property type="match status" value="1"/>
</dbReference>
<dbReference type="SUPFAM" id="SSF55781">
    <property type="entry name" value="GAF domain-like"/>
    <property type="match status" value="1"/>
</dbReference>
<dbReference type="GO" id="GO:0005524">
    <property type="term" value="F:ATP binding"/>
    <property type="evidence" value="ECO:0007669"/>
    <property type="project" value="UniProtKB-KW"/>
</dbReference>
<feature type="domain" description="Histidine kinase" evidence="8">
    <location>
        <begin position="193"/>
        <end position="414"/>
    </location>
</feature>
<dbReference type="Pfam" id="PF01590">
    <property type="entry name" value="GAF"/>
    <property type="match status" value="1"/>
</dbReference>
<dbReference type="CDD" id="cd00082">
    <property type="entry name" value="HisKA"/>
    <property type="match status" value="1"/>
</dbReference>
<dbReference type="CDD" id="cd16922">
    <property type="entry name" value="HATPase_EvgS-ArcB-TorS-like"/>
    <property type="match status" value="1"/>
</dbReference>
<feature type="coiled-coil region" evidence="6">
    <location>
        <begin position="159"/>
        <end position="186"/>
    </location>
</feature>
<organism evidence="9 10">
    <name type="scientific">Nannocystis bainbridge</name>
    <dbReference type="NCBI Taxonomy" id="2995303"/>
    <lineage>
        <taxon>Bacteria</taxon>
        <taxon>Pseudomonadati</taxon>
        <taxon>Myxococcota</taxon>
        <taxon>Polyangia</taxon>
        <taxon>Nannocystales</taxon>
        <taxon>Nannocystaceae</taxon>
        <taxon>Nannocystis</taxon>
    </lineage>
</organism>
<keyword evidence="3" id="KW-0597">Phosphoprotein</keyword>
<accession>A0ABT5EAW2</accession>
<evidence type="ECO:0000313" key="10">
    <source>
        <dbReference type="Proteomes" id="UP001221686"/>
    </source>
</evidence>
<keyword evidence="4" id="KW-0808">Transferase</keyword>
<dbReference type="SUPFAM" id="SSF47384">
    <property type="entry name" value="Homodimeric domain of signal transducing histidine kinase"/>
    <property type="match status" value="1"/>
</dbReference>
<evidence type="ECO:0000256" key="6">
    <source>
        <dbReference type="SAM" id="Coils"/>
    </source>
</evidence>
<evidence type="ECO:0000259" key="8">
    <source>
        <dbReference type="PROSITE" id="PS50109"/>
    </source>
</evidence>
<dbReference type="EC" id="2.7.13.3" evidence="2"/>
<evidence type="ECO:0000256" key="3">
    <source>
        <dbReference type="ARBA" id="ARBA00022553"/>
    </source>
</evidence>
<dbReference type="InterPro" id="IPR036097">
    <property type="entry name" value="HisK_dim/P_sf"/>
</dbReference>
<dbReference type="Pfam" id="PF00512">
    <property type="entry name" value="HisKA"/>
    <property type="match status" value="1"/>
</dbReference>
<dbReference type="SMART" id="SM00065">
    <property type="entry name" value="GAF"/>
    <property type="match status" value="1"/>
</dbReference>